<feature type="compositionally biased region" description="Polar residues" evidence="1">
    <location>
        <begin position="50"/>
        <end position="63"/>
    </location>
</feature>
<feature type="region of interest" description="Disordered" evidence="1">
    <location>
        <begin position="257"/>
        <end position="285"/>
    </location>
</feature>
<evidence type="ECO:0000313" key="3">
    <source>
        <dbReference type="EMBL" id="KAI3405938.2"/>
    </source>
</evidence>
<feature type="compositionally biased region" description="Basic and acidic residues" evidence="1">
    <location>
        <begin position="361"/>
        <end position="381"/>
    </location>
</feature>
<feature type="compositionally biased region" description="Polar residues" evidence="1">
    <location>
        <begin position="390"/>
        <end position="401"/>
    </location>
</feature>
<sequence>MMEYQLRSNKPPQIKTSTAISKAIPTATSTTKSHPYSPKNYLHFSTMNDLKSSPESTNYTTETKNQHRYSSSSISNDSAIKEIPTLSDIINNRNHTNFPDYIHNDASAQVGDNGNSNGGGAGGGAGAEDDDEINLEAFTQYLKSIHCQENLEFVLDLQDYLSIASLKTAGETVLMDQWHYIYIRYLTQDSDNEINLPCYLTLPLHYAQPPQLEILIKCNNYIINEILQNLYREFIKKKQLIKPESVRLFRSKSEVLSTRMKPKSPPTPRVHHSSCSSLSQFKSNKTQNEILNQQQQRRGIMTDIRTMNLSPPLSPIVKSQQHHDKTKNGKKYRGYDYYSIPQQTEEEEEEEGKEEEEEGGEEGKGEGGGEKEKEDIGEGHKFRGNHAYSFPSSSSYNNTINVHKEPQKKERHYESYESDDEFDDDDDDDDDDDNDDRLMSANTTRNNSTSTTMTSMSRGSSITSTIMDNSVNYFNNKMRKFKIRRFSD</sequence>
<feature type="compositionally biased region" description="Polar residues" evidence="1">
    <location>
        <begin position="273"/>
        <end position="285"/>
    </location>
</feature>
<dbReference type="SUPFAM" id="SSF48097">
    <property type="entry name" value="Regulator of G-protein signaling, RGS"/>
    <property type="match status" value="1"/>
</dbReference>
<evidence type="ECO:0000313" key="4">
    <source>
        <dbReference type="Proteomes" id="UP001202479"/>
    </source>
</evidence>
<name>A0AAI9SZ71_9ASCO</name>
<feature type="region of interest" description="Disordered" evidence="1">
    <location>
        <begin position="307"/>
        <end position="464"/>
    </location>
</feature>
<reference evidence="3" key="1">
    <citation type="journal article" date="2022" name="DNA Res.">
        <title>Genome analysis of five recently described species of the CUG-Ser clade uncovers Candida theae as a new hybrid lineage with pathogenic potential in the Candida parapsilosis species complex.</title>
        <authorList>
            <person name="Mixao V."/>
            <person name="Del Olmo V."/>
            <person name="Hegedusova E."/>
            <person name="Saus E."/>
            <person name="Pryszcz L."/>
            <person name="Cillingova A."/>
            <person name="Nosek J."/>
            <person name="Gabaldon T."/>
        </authorList>
    </citation>
    <scope>NUCLEOTIDE SEQUENCE</scope>
    <source>
        <strain evidence="3">CBS 10844</strain>
    </source>
</reference>
<feature type="domain" description="RGS" evidence="2">
    <location>
        <begin position="132"/>
        <end position="237"/>
    </location>
</feature>
<feature type="region of interest" description="Disordered" evidence="1">
    <location>
        <begin position="50"/>
        <end position="75"/>
    </location>
</feature>
<dbReference type="CDD" id="cd07440">
    <property type="entry name" value="RGS"/>
    <property type="match status" value="1"/>
</dbReference>
<proteinExistence type="predicted"/>
<accession>A0AAI9SZ71</accession>
<organism evidence="3 4">
    <name type="scientific">Candida oxycetoniae</name>
    <dbReference type="NCBI Taxonomy" id="497107"/>
    <lineage>
        <taxon>Eukaryota</taxon>
        <taxon>Fungi</taxon>
        <taxon>Dikarya</taxon>
        <taxon>Ascomycota</taxon>
        <taxon>Saccharomycotina</taxon>
        <taxon>Pichiomycetes</taxon>
        <taxon>Debaryomycetaceae</taxon>
        <taxon>Candida/Lodderomyces clade</taxon>
        <taxon>Candida</taxon>
    </lineage>
</organism>
<dbReference type="GeneID" id="73378774"/>
<dbReference type="InterPro" id="IPR036305">
    <property type="entry name" value="RGS_sf"/>
</dbReference>
<feature type="compositionally biased region" description="Acidic residues" evidence="1">
    <location>
        <begin position="344"/>
        <end position="360"/>
    </location>
</feature>
<feature type="compositionally biased region" description="Low complexity" evidence="1">
    <location>
        <begin position="439"/>
        <end position="464"/>
    </location>
</feature>
<evidence type="ECO:0000259" key="2">
    <source>
        <dbReference type="Pfam" id="PF00615"/>
    </source>
</evidence>
<feature type="region of interest" description="Disordered" evidence="1">
    <location>
        <begin position="104"/>
        <end position="128"/>
    </location>
</feature>
<evidence type="ECO:0000256" key="1">
    <source>
        <dbReference type="SAM" id="MobiDB-lite"/>
    </source>
</evidence>
<dbReference type="Proteomes" id="UP001202479">
    <property type="component" value="Unassembled WGS sequence"/>
</dbReference>
<feature type="compositionally biased region" description="Basic and acidic residues" evidence="1">
    <location>
        <begin position="402"/>
        <end position="415"/>
    </location>
</feature>
<feature type="compositionally biased region" description="Acidic residues" evidence="1">
    <location>
        <begin position="416"/>
        <end position="435"/>
    </location>
</feature>
<dbReference type="InterPro" id="IPR044926">
    <property type="entry name" value="RGS_subdomain_2"/>
</dbReference>
<dbReference type="AlphaFoldDB" id="A0AAI9SZ71"/>
<keyword evidence="4" id="KW-1185">Reference proteome</keyword>
<dbReference type="RefSeq" id="XP_049181683.1">
    <property type="nucleotide sequence ID" value="XM_049322250.1"/>
</dbReference>
<protein>
    <recommendedName>
        <fullName evidence="2">RGS domain-containing protein</fullName>
    </recommendedName>
</protein>
<dbReference type="EMBL" id="JAHUZD010000026">
    <property type="protein sequence ID" value="KAI3405938.2"/>
    <property type="molecule type" value="Genomic_DNA"/>
</dbReference>
<comment type="caution">
    <text evidence="3">The sequence shown here is derived from an EMBL/GenBank/DDBJ whole genome shotgun (WGS) entry which is preliminary data.</text>
</comment>
<dbReference type="InterPro" id="IPR016137">
    <property type="entry name" value="RGS"/>
</dbReference>
<dbReference type="Gene3D" id="1.10.167.10">
    <property type="entry name" value="Regulator of G-protein Signalling 4, domain 2"/>
    <property type="match status" value="1"/>
</dbReference>
<dbReference type="Pfam" id="PF00615">
    <property type="entry name" value="RGS"/>
    <property type="match status" value="1"/>
</dbReference>
<feature type="compositionally biased region" description="Gly residues" evidence="1">
    <location>
        <begin position="116"/>
        <end position="126"/>
    </location>
</feature>
<gene>
    <name evidence="3" type="ORF">KGF56_001157</name>
</gene>